<proteinExistence type="predicted"/>
<accession>A0ABD3NJT6</accession>
<dbReference type="AlphaFoldDB" id="A0ABD3NJT6"/>
<name>A0ABD3NJT6_9STRA</name>
<keyword evidence="2" id="KW-0472">Membrane</keyword>
<protein>
    <submittedName>
        <fullName evidence="3">Uncharacterized protein</fullName>
    </submittedName>
</protein>
<gene>
    <name evidence="3" type="ORF">ACHAWO_008126</name>
</gene>
<keyword evidence="2" id="KW-0812">Transmembrane</keyword>
<evidence type="ECO:0000256" key="2">
    <source>
        <dbReference type="SAM" id="Phobius"/>
    </source>
</evidence>
<reference evidence="3 4" key="1">
    <citation type="submission" date="2024-10" db="EMBL/GenBank/DDBJ databases">
        <title>Updated reference genomes for cyclostephanoid diatoms.</title>
        <authorList>
            <person name="Roberts W.R."/>
            <person name="Alverson A.J."/>
        </authorList>
    </citation>
    <scope>NUCLEOTIDE SEQUENCE [LARGE SCALE GENOMIC DNA]</scope>
    <source>
        <strain evidence="3 4">AJA010-31</strain>
    </source>
</reference>
<comment type="caution">
    <text evidence="3">The sequence shown here is derived from an EMBL/GenBank/DDBJ whole genome shotgun (WGS) entry which is preliminary data.</text>
</comment>
<sequence>MSNSNRSIQLAGLGAILAASVMLYLQRQRNRASQSKSNPSPKSSDDIGNDNELSYYQNLGISTASLPPHILRNIAKELRRKSKAEFLSMKSPMYDNVFMLDPDRNLMCTISLKKAKWYIRKGIAEWTSPIIAGDKLDDTCKYIRLLFQPNGGKGTNCTSDKSDSERLYLQTPKQNICVSCGSNGHHMRHYIVPYSYRSLFPDEYKSHMSHDIVILCPDCHLNIDTATKRRMNQLEGELRDELNKSSTDGYDYWCSPVIEDTYLYHVRSCAIALVKWRENMPFEKVASHEREVREFLAGRQQNGIIDEDAPLTKAQLQSVCGVNYRIKNDEYIPGSELVVQSLNCDGDKIEAFIKEWRRHFINVVRPGFMPRGWSVDNPVICGRS</sequence>
<keyword evidence="4" id="KW-1185">Reference proteome</keyword>
<dbReference type="Proteomes" id="UP001530400">
    <property type="component" value="Unassembled WGS sequence"/>
</dbReference>
<organism evidence="3 4">
    <name type="scientific">Cyclotella atomus</name>
    <dbReference type="NCBI Taxonomy" id="382360"/>
    <lineage>
        <taxon>Eukaryota</taxon>
        <taxon>Sar</taxon>
        <taxon>Stramenopiles</taxon>
        <taxon>Ochrophyta</taxon>
        <taxon>Bacillariophyta</taxon>
        <taxon>Coscinodiscophyceae</taxon>
        <taxon>Thalassiosirophycidae</taxon>
        <taxon>Stephanodiscales</taxon>
        <taxon>Stephanodiscaceae</taxon>
        <taxon>Cyclotella</taxon>
    </lineage>
</organism>
<feature type="region of interest" description="Disordered" evidence="1">
    <location>
        <begin position="30"/>
        <end position="49"/>
    </location>
</feature>
<feature type="transmembrane region" description="Helical" evidence="2">
    <location>
        <begin position="6"/>
        <end position="25"/>
    </location>
</feature>
<feature type="compositionally biased region" description="Low complexity" evidence="1">
    <location>
        <begin position="33"/>
        <end position="42"/>
    </location>
</feature>
<evidence type="ECO:0000256" key="1">
    <source>
        <dbReference type="SAM" id="MobiDB-lite"/>
    </source>
</evidence>
<evidence type="ECO:0000313" key="3">
    <source>
        <dbReference type="EMBL" id="KAL3776214.1"/>
    </source>
</evidence>
<keyword evidence="2" id="KW-1133">Transmembrane helix</keyword>
<evidence type="ECO:0000313" key="4">
    <source>
        <dbReference type="Proteomes" id="UP001530400"/>
    </source>
</evidence>
<dbReference type="EMBL" id="JALLPJ020001110">
    <property type="protein sequence ID" value="KAL3776214.1"/>
    <property type="molecule type" value="Genomic_DNA"/>
</dbReference>